<organism evidence="13 14">
    <name type="scientific">Glycine soja</name>
    <name type="common">Wild soybean</name>
    <dbReference type="NCBI Taxonomy" id="3848"/>
    <lineage>
        <taxon>Eukaryota</taxon>
        <taxon>Viridiplantae</taxon>
        <taxon>Streptophyta</taxon>
        <taxon>Embryophyta</taxon>
        <taxon>Tracheophyta</taxon>
        <taxon>Spermatophyta</taxon>
        <taxon>Magnoliopsida</taxon>
        <taxon>eudicotyledons</taxon>
        <taxon>Gunneridae</taxon>
        <taxon>Pentapetalae</taxon>
        <taxon>rosids</taxon>
        <taxon>fabids</taxon>
        <taxon>Fabales</taxon>
        <taxon>Fabaceae</taxon>
        <taxon>Papilionoideae</taxon>
        <taxon>50 kb inversion clade</taxon>
        <taxon>NPAAA clade</taxon>
        <taxon>indigoferoid/millettioid clade</taxon>
        <taxon>Phaseoleae</taxon>
        <taxon>Glycine</taxon>
        <taxon>Glycine subgen. Soja</taxon>
    </lineage>
</organism>
<comment type="subcellular location">
    <subcellularLocation>
        <location evidence="2">Membrane</location>
        <topology evidence="2">Single-pass membrane protein</topology>
    </subcellularLocation>
</comment>
<comment type="caution">
    <text evidence="13">The sequence shown here is derived from an EMBL/GenBank/DDBJ whole genome shotgun (WGS) entry which is preliminary data.</text>
</comment>
<evidence type="ECO:0000256" key="11">
    <source>
        <dbReference type="SAM" id="Coils"/>
    </source>
</evidence>
<evidence type="ECO:0000313" key="14">
    <source>
        <dbReference type="Proteomes" id="UP000289340"/>
    </source>
</evidence>
<dbReference type="InterPro" id="IPR001701">
    <property type="entry name" value="Glyco_hydro_9"/>
</dbReference>
<keyword evidence="9" id="KW-0119">Carbohydrate metabolism</keyword>
<evidence type="ECO:0000259" key="12">
    <source>
        <dbReference type="PROSITE" id="PS51775"/>
    </source>
</evidence>
<dbReference type="EC" id="3.2.1.4" evidence="4"/>
<evidence type="ECO:0000256" key="2">
    <source>
        <dbReference type="ARBA" id="ARBA00004167"/>
    </source>
</evidence>
<keyword evidence="10" id="KW-0624">Polysaccharide degradation</keyword>
<dbReference type="Pfam" id="PF04576">
    <property type="entry name" value="Zein-binding"/>
    <property type="match status" value="1"/>
</dbReference>
<sequence>MLHNQEILEWYLKRMGEVLQKIGTEETTSTNTHPVVCDSAPINPKEENSNAEASSLNKVQIFRKSSSVESGLDSLDESNISEIQRESNDDRLRRRIEYYKKCNDSLQKEVEEERNASAVATNEAMSIITRLQEEKAALEMEALQYFRMMEKQAEYDNDELEKVNGLLTEKEKEIQDLEAELEFYRSNMTSSNGSLEDHLACKNNTPPLSWQARIRIAAETAAALAAASMIFKKVFQFADKYRGPYSNGLKPVVCPFYCSYSGYEVRMSCCGVLHTWLHKATKNPMYLNYIKVNGQTLGAADSNNTFGWDNKHV</sequence>
<comment type="similarity">
    <text evidence="3">Belongs to the glycosyl hydrolase 9 (cellulase E) family.</text>
</comment>
<keyword evidence="13" id="KW-0326">Glycosidase</keyword>
<keyword evidence="14" id="KW-1185">Reference proteome</keyword>
<dbReference type="InterPro" id="IPR012341">
    <property type="entry name" value="6hp_glycosidase-like_sf"/>
</dbReference>
<keyword evidence="13" id="KW-0378">Hydrolase</keyword>
<dbReference type="InterPro" id="IPR008928">
    <property type="entry name" value="6-hairpin_glycosidase_sf"/>
</dbReference>
<dbReference type="PANTHER" id="PTHR31448">
    <property type="entry name" value="MYOSIN-BINDING PROTEIN 2"/>
    <property type="match status" value="1"/>
</dbReference>
<evidence type="ECO:0000256" key="8">
    <source>
        <dbReference type="ARBA" id="ARBA00023136"/>
    </source>
</evidence>
<name>A0A445I6H9_GLYSO</name>
<comment type="catalytic activity">
    <reaction evidence="1">
        <text>Endohydrolysis of (1-&gt;4)-beta-D-glucosidic linkages in cellulose, lichenin and cereal beta-D-glucans.</text>
        <dbReference type="EC" id="3.2.1.4"/>
    </reaction>
</comment>
<evidence type="ECO:0000256" key="3">
    <source>
        <dbReference type="ARBA" id="ARBA00007072"/>
    </source>
</evidence>
<dbReference type="EMBL" id="QZWG01000011">
    <property type="protein sequence ID" value="RZB81660.1"/>
    <property type="molecule type" value="Genomic_DNA"/>
</dbReference>
<dbReference type="GO" id="GO:0008810">
    <property type="term" value="F:cellulase activity"/>
    <property type="evidence" value="ECO:0007669"/>
    <property type="project" value="UniProtKB-EC"/>
</dbReference>
<evidence type="ECO:0000256" key="9">
    <source>
        <dbReference type="ARBA" id="ARBA00023277"/>
    </source>
</evidence>
<reference evidence="13 14" key="1">
    <citation type="submission" date="2018-09" db="EMBL/GenBank/DDBJ databases">
        <title>A high-quality reference genome of wild soybean provides a powerful tool to mine soybean genomes.</title>
        <authorList>
            <person name="Xie M."/>
            <person name="Chung C.Y.L."/>
            <person name="Li M.-W."/>
            <person name="Wong F.-L."/>
            <person name="Chan T.-F."/>
            <person name="Lam H.-M."/>
        </authorList>
    </citation>
    <scope>NUCLEOTIDE SEQUENCE [LARGE SCALE GENOMIC DNA]</scope>
    <source>
        <strain evidence="14">cv. W05</strain>
        <tissue evidence="13">Hypocotyl of etiolated seedlings</tissue>
    </source>
</reference>
<evidence type="ECO:0000256" key="7">
    <source>
        <dbReference type="ARBA" id="ARBA00023001"/>
    </source>
</evidence>
<protein>
    <recommendedName>
        <fullName evidence="4">cellulase</fullName>
        <ecNumber evidence="4">3.2.1.4</ecNumber>
    </recommendedName>
</protein>
<evidence type="ECO:0000256" key="4">
    <source>
        <dbReference type="ARBA" id="ARBA00012601"/>
    </source>
</evidence>
<dbReference type="GO" id="GO:0016020">
    <property type="term" value="C:membrane"/>
    <property type="evidence" value="ECO:0007669"/>
    <property type="project" value="UniProtKB-SubCell"/>
</dbReference>
<feature type="domain" description="GTD-binding" evidence="12">
    <location>
        <begin position="87"/>
        <end position="185"/>
    </location>
</feature>
<dbReference type="InterPro" id="IPR039306">
    <property type="entry name" value="MYOB"/>
</dbReference>
<evidence type="ECO:0000256" key="10">
    <source>
        <dbReference type="ARBA" id="ARBA00023326"/>
    </source>
</evidence>
<evidence type="ECO:0000256" key="5">
    <source>
        <dbReference type="ARBA" id="ARBA00022692"/>
    </source>
</evidence>
<dbReference type="Gene3D" id="1.50.10.10">
    <property type="match status" value="1"/>
</dbReference>
<dbReference type="AlphaFoldDB" id="A0A445I6H9"/>
<keyword evidence="7" id="KW-0136">Cellulose degradation</keyword>
<accession>A0A445I6H9</accession>
<dbReference type="Pfam" id="PF00759">
    <property type="entry name" value="Glyco_hydro_9"/>
    <property type="match status" value="1"/>
</dbReference>
<evidence type="ECO:0000256" key="6">
    <source>
        <dbReference type="ARBA" id="ARBA00022989"/>
    </source>
</evidence>
<dbReference type="PROSITE" id="PS51775">
    <property type="entry name" value="GTD_BINDING"/>
    <property type="match status" value="1"/>
</dbReference>
<gene>
    <name evidence="13" type="ORF">D0Y65_031084</name>
</gene>
<keyword evidence="5" id="KW-0812">Transmembrane</keyword>
<dbReference type="PANTHER" id="PTHR31448:SF39">
    <property type="entry name" value="MYOSIN-BINDING PROTEIN 4-RELATED"/>
    <property type="match status" value="1"/>
</dbReference>
<evidence type="ECO:0000256" key="1">
    <source>
        <dbReference type="ARBA" id="ARBA00000966"/>
    </source>
</evidence>
<keyword evidence="8" id="KW-0472">Membrane</keyword>
<keyword evidence="6" id="KW-1133">Transmembrane helix</keyword>
<dbReference type="GO" id="GO:0030245">
    <property type="term" value="P:cellulose catabolic process"/>
    <property type="evidence" value="ECO:0007669"/>
    <property type="project" value="UniProtKB-KW"/>
</dbReference>
<dbReference type="Proteomes" id="UP000289340">
    <property type="component" value="Chromosome 11"/>
</dbReference>
<proteinExistence type="inferred from homology"/>
<dbReference type="GO" id="GO:0080115">
    <property type="term" value="F:myosin XI tail binding"/>
    <property type="evidence" value="ECO:0007669"/>
    <property type="project" value="UniProtKB-ARBA"/>
</dbReference>
<keyword evidence="11" id="KW-0175">Coiled coil</keyword>
<evidence type="ECO:0000313" key="13">
    <source>
        <dbReference type="EMBL" id="RZB81660.1"/>
    </source>
</evidence>
<feature type="coiled-coil region" evidence="11">
    <location>
        <begin position="103"/>
        <end position="187"/>
    </location>
</feature>
<dbReference type="InterPro" id="IPR007656">
    <property type="entry name" value="GTD-bd"/>
</dbReference>
<dbReference type="SUPFAM" id="SSF48208">
    <property type="entry name" value="Six-hairpin glycosidases"/>
    <property type="match status" value="1"/>
</dbReference>